<evidence type="ECO:0000256" key="2">
    <source>
        <dbReference type="ARBA" id="ARBA00013064"/>
    </source>
</evidence>
<dbReference type="Gene3D" id="3.90.190.10">
    <property type="entry name" value="Protein tyrosine phosphatase superfamily"/>
    <property type="match status" value="1"/>
</dbReference>
<dbReference type="CDD" id="cd14498">
    <property type="entry name" value="DSP"/>
    <property type="match status" value="1"/>
</dbReference>
<evidence type="ECO:0000259" key="6">
    <source>
        <dbReference type="PROSITE" id="PS50054"/>
    </source>
</evidence>
<accession>A0A1D3D207</accession>
<feature type="region of interest" description="Disordered" evidence="5">
    <location>
        <begin position="198"/>
        <end position="274"/>
    </location>
</feature>
<gene>
    <name evidence="8" type="ORF">cyc_01635</name>
</gene>
<feature type="compositionally biased region" description="Low complexity" evidence="5">
    <location>
        <begin position="356"/>
        <end position="373"/>
    </location>
</feature>
<feature type="region of interest" description="Disordered" evidence="5">
    <location>
        <begin position="356"/>
        <end position="378"/>
    </location>
</feature>
<evidence type="ECO:0000313" key="8">
    <source>
        <dbReference type="EMBL" id="OEH77498.1"/>
    </source>
</evidence>
<proteinExistence type="inferred from homology"/>
<dbReference type="VEuPathDB" id="ToxoDB:LOC34618610"/>
<feature type="compositionally biased region" description="Low complexity" evidence="5">
    <location>
        <begin position="199"/>
        <end position="212"/>
    </location>
</feature>
<dbReference type="GO" id="GO:0043409">
    <property type="term" value="P:negative regulation of MAPK cascade"/>
    <property type="evidence" value="ECO:0007669"/>
    <property type="project" value="TreeGrafter"/>
</dbReference>
<dbReference type="GO" id="GO:0005737">
    <property type="term" value="C:cytoplasm"/>
    <property type="evidence" value="ECO:0007669"/>
    <property type="project" value="TreeGrafter"/>
</dbReference>
<dbReference type="InParanoid" id="A0A1D3D207"/>
<organism evidence="8 9">
    <name type="scientific">Cyclospora cayetanensis</name>
    <dbReference type="NCBI Taxonomy" id="88456"/>
    <lineage>
        <taxon>Eukaryota</taxon>
        <taxon>Sar</taxon>
        <taxon>Alveolata</taxon>
        <taxon>Apicomplexa</taxon>
        <taxon>Conoidasida</taxon>
        <taxon>Coccidia</taxon>
        <taxon>Eucoccidiorida</taxon>
        <taxon>Eimeriorina</taxon>
        <taxon>Eimeriidae</taxon>
        <taxon>Cyclospora</taxon>
    </lineage>
</organism>
<reference evidence="8 9" key="1">
    <citation type="journal article" date="2016" name="BMC Genomics">
        <title>Comparative genomics reveals Cyclospora cayetanensis possesses coccidia-like metabolism and invasion components but unique surface antigens.</title>
        <authorList>
            <person name="Liu S."/>
            <person name="Wang L."/>
            <person name="Zheng H."/>
            <person name="Xu Z."/>
            <person name="Roellig D.M."/>
            <person name="Li N."/>
            <person name="Frace M.A."/>
            <person name="Tang K."/>
            <person name="Arrowood M.J."/>
            <person name="Moss D.M."/>
            <person name="Zhang L."/>
            <person name="Feng Y."/>
            <person name="Xiao L."/>
        </authorList>
    </citation>
    <scope>NUCLEOTIDE SEQUENCE [LARGE SCALE GENOMIC DNA]</scope>
    <source>
        <strain evidence="8 9">CHN_HEN01</strain>
    </source>
</reference>
<dbReference type="PANTHER" id="PTHR10159">
    <property type="entry name" value="DUAL SPECIFICITY PROTEIN PHOSPHATASE"/>
    <property type="match status" value="1"/>
</dbReference>
<dbReference type="AlphaFoldDB" id="A0A1D3D207"/>
<dbReference type="Pfam" id="PF00782">
    <property type="entry name" value="DSPc"/>
    <property type="match status" value="1"/>
</dbReference>
<dbReference type="VEuPathDB" id="ToxoDB:cyc_01635"/>
<dbReference type="PROSITE" id="PS50056">
    <property type="entry name" value="TYR_PHOSPHATASE_2"/>
    <property type="match status" value="1"/>
</dbReference>
<evidence type="ECO:0000256" key="5">
    <source>
        <dbReference type="SAM" id="MobiDB-lite"/>
    </source>
</evidence>
<evidence type="ECO:0000256" key="3">
    <source>
        <dbReference type="ARBA" id="ARBA00022801"/>
    </source>
</evidence>
<dbReference type="Proteomes" id="UP000095192">
    <property type="component" value="Unassembled WGS sequence"/>
</dbReference>
<feature type="compositionally biased region" description="Low complexity" evidence="5">
    <location>
        <begin position="229"/>
        <end position="243"/>
    </location>
</feature>
<dbReference type="InterPro" id="IPR000387">
    <property type="entry name" value="Tyr_Pase_dom"/>
</dbReference>
<dbReference type="PANTHER" id="PTHR10159:SF519">
    <property type="entry name" value="DUAL SPECIFICITY PROTEIN PHOSPHATASE MPK3"/>
    <property type="match status" value="1"/>
</dbReference>
<keyword evidence="9" id="KW-1185">Reference proteome</keyword>
<evidence type="ECO:0000256" key="4">
    <source>
        <dbReference type="ARBA" id="ARBA00022912"/>
    </source>
</evidence>
<feature type="domain" description="Tyrosine-protein phosphatase" evidence="6">
    <location>
        <begin position="11"/>
        <end position="167"/>
    </location>
</feature>
<dbReference type="InterPro" id="IPR029021">
    <property type="entry name" value="Prot-tyrosine_phosphatase-like"/>
</dbReference>
<sequence length="565" mass="60448">MSAATGACSLKPLDADRFPWLFWGDKKAARDEHLLRRLKISYIINCTPPCGEGGVPNFHEKRCIGSRLLFRYLRVPVYDTQTESLHPYFEDVWEFLETCRTREDGNVLVHCNQGVSRSVAFICSYLIKFEGMSAAEALAFVRRKNPLACPNEAFREQLVSLYERVKKEARGGLAEPRHLQHAPQGVWVPPCASARKRVAASSSLSNSRRQQQPKPKRMIGPARAPASGAAETAADQAADATAAADRKEAARAPPTESVCFAPEEANAGRPSDGEISTVLDAAEAPTSHGERGYGRNAVCASRETGAVEIGGGGLKLGKEANKGHLAREKDSDEDWGADTGCSDTCWRADLALAVPAGGEEASEEASTSSSLAANPPPATPCMRTASCGGAESRAPVEAKHHDLLLDATANSEGCKDACQQQRRLLACEQAEKKSSCSTFWCERQPPACAVAAGVEGRGEEGDADERGGRGGSSAFAETVLSRAVAALGEELTPQSSSAAVRRASRAEALELVAEREKAIPSTSEEGEHKVGVSLVRRSSMSGNGCVFYRQADCFLRVTLRRPDTG</sequence>
<comment type="similarity">
    <text evidence="1">Belongs to the protein-tyrosine phosphatase family. Non-receptor class dual specificity subfamily.</text>
</comment>
<keyword evidence="3" id="KW-0378">Hydrolase</keyword>
<dbReference type="GO" id="GO:0004725">
    <property type="term" value="F:protein tyrosine phosphatase activity"/>
    <property type="evidence" value="ECO:0007669"/>
    <property type="project" value="UniProtKB-EC"/>
</dbReference>
<dbReference type="SUPFAM" id="SSF52799">
    <property type="entry name" value="(Phosphotyrosine protein) phosphatases II"/>
    <property type="match status" value="1"/>
</dbReference>
<dbReference type="InterPro" id="IPR020422">
    <property type="entry name" value="TYR_PHOSPHATASE_DUAL_dom"/>
</dbReference>
<name>A0A1D3D207_9EIME</name>
<protein>
    <recommendedName>
        <fullName evidence="2">protein-tyrosine-phosphatase</fullName>
        <ecNumber evidence="2">3.1.3.48</ecNumber>
    </recommendedName>
</protein>
<dbReference type="SMART" id="SM00195">
    <property type="entry name" value="DSPc"/>
    <property type="match status" value="1"/>
</dbReference>
<dbReference type="EC" id="3.1.3.48" evidence="2"/>
<comment type="caution">
    <text evidence="8">The sequence shown here is derived from an EMBL/GenBank/DDBJ whole genome shotgun (WGS) entry which is preliminary data.</text>
</comment>
<keyword evidence="4" id="KW-0904">Protein phosphatase</keyword>
<feature type="domain" description="Tyrosine specific protein phosphatases" evidence="7">
    <location>
        <begin position="93"/>
        <end position="146"/>
    </location>
</feature>
<dbReference type="EMBL" id="JROU02001076">
    <property type="protein sequence ID" value="OEH77498.1"/>
    <property type="molecule type" value="Genomic_DNA"/>
</dbReference>
<evidence type="ECO:0000259" key="7">
    <source>
        <dbReference type="PROSITE" id="PS50056"/>
    </source>
</evidence>
<evidence type="ECO:0000256" key="1">
    <source>
        <dbReference type="ARBA" id="ARBA00008601"/>
    </source>
</evidence>
<dbReference type="PROSITE" id="PS50054">
    <property type="entry name" value="TYR_PHOSPHATASE_DUAL"/>
    <property type="match status" value="1"/>
</dbReference>
<dbReference type="InterPro" id="IPR000340">
    <property type="entry name" value="Dual-sp_phosphatase_cat-dom"/>
</dbReference>
<evidence type="ECO:0000313" key="9">
    <source>
        <dbReference type="Proteomes" id="UP000095192"/>
    </source>
</evidence>